<dbReference type="RefSeq" id="WP_349805453.1">
    <property type="nucleotide sequence ID" value="NZ_JBEGDP010000029.1"/>
</dbReference>
<reference evidence="2 3" key="1">
    <citation type="submission" date="2024-02" db="EMBL/GenBank/DDBJ databases">
        <title>Full genome sequence of Nocardioides kribbensis.</title>
        <authorList>
            <person name="Poletto B.L."/>
            <person name="Silva G."/>
            <person name="Galante D."/>
            <person name="Campos K.R."/>
            <person name="Santos M.B.N."/>
            <person name="Sacchi C.T."/>
        </authorList>
    </citation>
    <scope>NUCLEOTIDE SEQUENCE [LARGE SCALE GENOMIC DNA]</scope>
    <source>
        <strain evidence="2 3">O4R</strain>
    </source>
</reference>
<protein>
    <recommendedName>
        <fullName evidence="4">DUF4232 domain-containing protein</fullName>
    </recommendedName>
</protein>
<name>A0ABV1P2Y3_9ACTN</name>
<dbReference type="EMBL" id="JBEGDP010000029">
    <property type="protein sequence ID" value="MEQ7849115.1"/>
    <property type="molecule type" value="Genomic_DNA"/>
</dbReference>
<gene>
    <name evidence="2" type="ORF">V6R90_17710</name>
</gene>
<dbReference type="Proteomes" id="UP001482520">
    <property type="component" value="Unassembled WGS sequence"/>
</dbReference>
<feature type="region of interest" description="Disordered" evidence="1">
    <location>
        <begin position="45"/>
        <end position="117"/>
    </location>
</feature>
<keyword evidence="3" id="KW-1185">Reference proteome</keyword>
<sequence length="258" mass="27116">MTSLTRGPLPARVYWVRRGIVLLLLVLLLVALVRIVGALTGGDETPQAVQTAADPAPTATPEASPSATPTDAATDAPTAGASAGPTAEPTRRPDRPRATRTPEPVPAQPDGPCDDGELEVVPSVTSAVAGGEVAIDVAVRSLDSEACTWTTSARELTLKITSGDDEIWTTRECRRAVVPQDVVVRSAEATTVEVVWSGRRSDAECTRAADWALPGWYHVAAAAIGGEPADVQFRLLSPVQEAEREAQDEAREGGRPQT</sequence>
<proteinExistence type="predicted"/>
<feature type="compositionally biased region" description="Low complexity" evidence="1">
    <location>
        <begin position="51"/>
        <end position="88"/>
    </location>
</feature>
<evidence type="ECO:0000313" key="3">
    <source>
        <dbReference type="Proteomes" id="UP001482520"/>
    </source>
</evidence>
<comment type="caution">
    <text evidence="2">The sequence shown here is derived from an EMBL/GenBank/DDBJ whole genome shotgun (WGS) entry which is preliminary data.</text>
</comment>
<accession>A0ABV1P2Y3</accession>
<organism evidence="2 3">
    <name type="scientific">Nocardioides kribbensis</name>
    <dbReference type="NCBI Taxonomy" id="305517"/>
    <lineage>
        <taxon>Bacteria</taxon>
        <taxon>Bacillati</taxon>
        <taxon>Actinomycetota</taxon>
        <taxon>Actinomycetes</taxon>
        <taxon>Propionibacteriales</taxon>
        <taxon>Nocardioidaceae</taxon>
        <taxon>Nocardioides</taxon>
    </lineage>
</organism>
<evidence type="ECO:0000256" key="1">
    <source>
        <dbReference type="SAM" id="MobiDB-lite"/>
    </source>
</evidence>
<evidence type="ECO:0000313" key="2">
    <source>
        <dbReference type="EMBL" id="MEQ7849115.1"/>
    </source>
</evidence>
<evidence type="ECO:0008006" key="4">
    <source>
        <dbReference type="Google" id="ProtNLM"/>
    </source>
</evidence>